<feature type="domain" description="M23ase beta-sheet core" evidence="2">
    <location>
        <begin position="26"/>
        <end position="123"/>
    </location>
</feature>
<dbReference type="Pfam" id="PF01551">
    <property type="entry name" value="Peptidase_M23"/>
    <property type="match status" value="1"/>
</dbReference>
<protein>
    <submittedName>
        <fullName evidence="3">Putative peptidoglycan binding protein</fullName>
    </submittedName>
</protein>
<evidence type="ECO:0000313" key="3">
    <source>
        <dbReference type="EMBL" id="RCW74968.1"/>
    </source>
</evidence>
<proteinExistence type="predicted"/>
<dbReference type="PANTHER" id="PTHR21666:SF270">
    <property type="entry name" value="MUREIN HYDROLASE ACTIVATOR ENVC"/>
    <property type="match status" value="1"/>
</dbReference>
<evidence type="ECO:0000259" key="1">
    <source>
        <dbReference type="Pfam" id="PF01471"/>
    </source>
</evidence>
<dbReference type="PANTHER" id="PTHR21666">
    <property type="entry name" value="PEPTIDASE-RELATED"/>
    <property type="match status" value="1"/>
</dbReference>
<name>A0A368Y6I5_9BACI</name>
<dbReference type="AlphaFoldDB" id="A0A368Y6I5"/>
<evidence type="ECO:0000313" key="4">
    <source>
        <dbReference type="Proteomes" id="UP000252585"/>
    </source>
</evidence>
<dbReference type="OrthoDB" id="9805070at2"/>
<accession>A0A368Y6I5</accession>
<dbReference type="InterPro" id="IPR036366">
    <property type="entry name" value="PGBDSf"/>
</dbReference>
<reference evidence="3 4" key="1">
    <citation type="submission" date="2018-07" db="EMBL/GenBank/DDBJ databases">
        <title>Genomic Encyclopedia of Type Strains, Phase IV (KMG-IV): sequencing the most valuable type-strain genomes for metagenomic binning, comparative biology and taxonomic classification.</title>
        <authorList>
            <person name="Goeker M."/>
        </authorList>
    </citation>
    <scope>NUCLEOTIDE SEQUENCE [LARGE SCALE GENOMIC DNA]</scope>
    <source>
        <strain evidence="3 4">DSM 27696</strain>
    </source>
</reference>
<comment type="caution">
    <text evidence="3">The sequence shown here is derived from an EMBL/GenBank/DDBJ whole genome shotgun (WGS) entry which is preliminary data.</text>
</comment>
<dbReference type="InterPro" id="IPR050570">
    <property type="entry name" value="Cell_wall_metabolism_enzyme"/>
</dbReference>
<feature type="domain" description="Peptidoglycan binding-like" evidence="1">
    <location>
        <begin position="222"/>
        <end position="276"/>
    </location>
</feature>
<dbReference type="InterPro" id="IPR011055">
    <property type="entry name" value="Dup_hybrid_motif"/>
</dbReference>
<dbReference type="GO" id="GO:0004222">
    <property type="term" value="F:metalloendopeptidase activity"/>
    <property type="evidence" value="ECO:0007669"/>
    <property type="project" value="TreeGrafter"/>
</dbReference>
<dbReference type="Pfam" id="PF01471">
    <property type="entry name" value="PG_binding_1"/>
    <property type="match status" value="1"/>
</dbReference>
<dbReference type="InterPro" id="IPR002477">
    <property type="entry name" value="Peptidoglycan-bd-like"/>
</dbReference>
<dbReference type="Gene3D" id="2.70.70.10">
    <property type="entry name" value="Glucose Permease (Domain IIA)"/>
    <property type="match status" value="1"/>
</dbReference>
<dbReference type="Proteomes" id="UP000252585">
    <property type="component" value="Unassembled WGS sequence"/>
</dbReference>
<dbReference type="InterPro" id="IPR036365">
    <property type="entry name" value="PGBD-like_sf"/>
</dbReference>
<organism evidence="3 4">
    <name type="scientific">Saliterribacillus persicus</name>
    <dbReference type="NCBI Taxonomy" id="930114"/>
    <lineage>
        <taxon>Bacteria</taxon>
        <taxon>Bacillati</taxon>
        <taxon>Bacillota</taxon>
        <taxon>Bacilli</taxon>
        <taxon>Bacillales</taxon>
        <taxon>Bacillaceae</taxon>
        <taxon>Saliterribacillus</taxon>
    </lineage>
</organism>
<dbReference type="InterPro" id="IPR016047">
    <property type="entry name" value="M23ase_b-sheet_dom"/>
</dbReference>
<gene>
    <name evidence="3" type="ORF">DFR57_103265</name>
</gene>
<dbReference type="SUPFAM" id="SSF47090">
    <property type="entry name" value="PGBD-like"/>
    <property type="match status" value="2"/>
</dbReference>
<evidence type="ECO:0000259" key="2">
    <source>
        <dbReference type="Pfam" id="PF01551"/>
    </source>
</evidence>
<dbReference type="CDD" id="cd12797">
    <property type="entry name" value="M23_peptidase"/>
    <property type="match status" value="1"/>
</dbReference>
<dbReference type="EMBL" id="QPJJ01000003">
    <property type="protein sequence ID" value="RCW74968.1"/>
    <property type="molecule type" value="Genomic_DNA"/>
</dbReference>
<keyword evidence="4" id="KW-1185">Reference proteome</keyword>
<dbReference type="RefSeq" id="WP_114352067.1">
    <property type="nucleotide sequence ID" value="NZ_QPJJ01000003.1"/>
</dbReference>
<sequence length="280" mass="30279">MANWKGYRITNPYGWINHPIDGNRSFHAGIDLVERHQAPIPAFIGGEVLFAGMGKSGTGLGDYGNVVFLKDTAGKGHLYAHLDSVTVSAGQKVNSGDVVGTQGATGRVTGSHLHFEVRKRTSPSFGWTQDRESGSLNPQNYVDSFTQKGKTDNYIKKIQQFVVNEGFSIAIDGIAGPKTRAGLYKVLQNELNKQYNAGLKVDGIPGPKTKAKLVNVELAATGNITKVIQALLNIAGYYQGNLDGIFGQKTLAAIKEFQKNKNLTIDGIVGPNTWSELFKI</sequence>
<dbReference type="Gene3D" id="1.10.101.10">
    <property type="entry name" value="PGBD-like superfamily/PGBD"/>
    <property type="match status" value="2"/>
</dbReference>
<dbReference type="SUPFAM" id="SSF51261">
    <property type="entry name" value="Duplicated hybrid motif"/>
    <property type="match status" value="1"/>
</dbReference>